<dbReference type="PROSITE" id="PS00216">
    <property type="entry name" value="SUGAR_TRANSPORT_1"/>
    <property type="match status" value="1"/>
</dbReference>
<feature type="transmembrane region" description="Helical" evidence="9">
    <location>
        <begin position="289"/>
        <end position="308"/>
    </location>
</feature>
<dbReference type="Proteomes" id="UP001597277">
    <property type="component" value="Unassembled WGS sequence"/>
</dbReference>
<comment type="similarity">
    <text evidence="3">Belongs to the major facilitator superfamily. TCR/Tet family.</text>
</comment>
<evidence type="ECO:0000256" key="3">
    <source>
        <dbReference type="ARBA" id="ARBA00007520"/>
    </source>
</evidence>
<dbReference type="InterPro" id="IPR001958">
    <property type="entry name" value="Tet-R_TetA/multi-R_MdtG-like"/>
</dbReference>
<evidence type="ECO:0000256" key="8">
    <source>
        <dbReference type="ARBA" id="ARBA00023136"/>
    </source>
</evidence>
<feature type="transmembrane region" description="Helical" evidence="9">
    <location>
        <begin position="51"/>
        <end position="71"/>
    </location>
</feature>
<comment type="caution">
    <text evidence="11">The sequence shown here is derived from an EMBL/GenBank/DDBJ whole genome shotgun (WGS) entry which is preliminary data.</text>
</comment>
<dbReference type="InterPro" id="IPR011701">
    <property type="entry name" value="MFS"/>
</dbReference>
<keyword evidence="12" id="KW-1185">Reference proteome</keyword>
<proteinExistence type="inferred from homology"/>
<evidence type="ECO:0000313" key="11">
    <source>
        <dbReference type="EMBL" id="MFD1716742.1"/>
    </source>
</evidence>
<evidence type="ECO:0000256" key="7">
    <source>
        <dbReference type="ARBA" id="ARBA00022989"/>
    </source>
</evidence>
<dbReference type="PANTHER" id="PTHR23502:SF132">
    <property type="entry name" value="POLYAMINE TRANSPORTER 2-RELATED"/>
    <property type="match status" value="1"/>
</dbReference>
<dbReference type="SUPFAM" id="SSF103473">
    <property type="entry name" value="MFS general substrate transporter"/>
    <property type="match status" value="1"/>
</dbReference>
<feature type="transmembrane region" description="Helical" evidence="9">
    <location>
        <begin position="220"/>
        <end position="244"/>
    </location>
</feature>
<evidence type="ECO:0000256" key="1">
    <source>
        <dbReference type="ARBA" id="ARBA00004651"/>
    </source>
</evidence>
<feature type="transmembrane region" description="Helical" evidence="9">
    <location>
        <begin position="314"/>
        <end position="332"/>
    </location>
</feature>
<dbReference type="NCBIfam" id="TIGR00710">
    <property type="entry name" value="efflux_Bcr_CflA"/>
    <property type="match status" value="1"/>
</dbReference>
<accession>A0ABW4L2T8</accession>
<keyword evidence="5" id="KW-1003">Cell membrane</keyword>
<dbReference type="Gene3D" id="1.20.1720.10">
    <property type="entry name" value="Multidrug resistance protein D"/>
    <property type="match status" value="1"/>
</dbReference>
<feature type="transmembrane region" description="Helical" evidence="9">
    <location>
        <begin position="110"/>
        <end position="128"/>
    </location>
</feature>
<keyword evidence="8 9" id="KW-0472">Membrane</keyword>
<evidence type="ECO:0000313" key="12">
    <source>
        <dbReference type="Proteomes" id="UP001597277"/>
    </source>
</evidence>
<feature type="transmembrane region" description="Helical" evidence="9">
    <location>
        <begin position="172"/>
        <end position="190"/>
    </location>
</feature>
<evidence type="ECO:0000256" key="9">
    <source>
        <dbReference type="SAM" id="Phobius"/>
    </source>
</evidence>
<protein>
    <submittedName>
        <fullName evidence="11">Multidrug effflux MFS transporter</fullName>
    </submittedName>
</protein>
<evidence type="ECO:0000256" key="5">
    <source>
        <dbReference type="ARBA" id="ARBA00022475"/>
    </source>
</evidence>
<feature type="transmembrane region" description="Helical" evidence="9">
    <location>
        <begin position="83"/>
        <end position="104"/>
    </location>
</feature>
<dbReference type="PANTHER" id="PTHR23502">
    <property type="entry name" value="MAJOR FACILITATOR SUPERFAMILY"/>
    <property type="match status" value="1"/>
</dbReference>
<dbReference type="InterPro" id="IPR036259">
    <property type="entry name" value="MFS_trans_sf"/>
</dbReference>
<dbReference type="PROSITE" id="PS50850">
    <property type="entry name" value="MFS"/>
    <property type="match status" value="1"/>
</dbReference>
<feature type="transmembrane region" description="Helical" evidence="9">
    <location>
        <begin position="256"/>
        <end position="277"/>
    </location>
</feature>
<name>A0ABW4L2T8_9MICO</name>
<comment type="subcellular location">
    <subcellularLocation>
        <location evidence="1">Cell membrane</location>
        <topology evidence="1">Multi-pass membrane protein</topology>
    </subcellularLocation>
</comment>
<dbReference type="InterPro" id="IPR020846">
    <property type="entry name" value="MFS_dom"/>
</dbReference>
<keyword evidence="7 9" id="KW-1133">Transmembrane helix</keyword>
<keyword evidence="4" id="KW-0813">Transport</keyword>
<dbReference type="Pfam" id="PF07690">
    <property type="entry name" value="MFS_1"/>
    <property type="match status" value="1"/>
</dbReference>
<feature type="domain" description="Major facilitator superfamily (MFS) profile" evidence="10">
    <location>
        <begin position="16"/>
        <end position="403"/>
    </location>
</feature>
<evidence type="ECO:0000256" key="6">
    <source>
        <dbReference type="ARBA" id="ARBA00022692"/>
    </source>
</evidence>
<dbReference type="PRINTS" id="PR01035">
    <property type="entry name" value="TCRTETA"/>
</dbReference>
<sequence>MKAVSFPATARPPISLVLILGSMAALPAVTTDLYLPSLPVVAEELESSHTLVQATITGVLVGGAVGQLLTGPLSDRFGRRRPVLIGFAVHVLMSVLCALTPGIWPLVVLRVLQGIGNATATVTAMAVIRDRYTGAGASVLMSRLMLVIGVAPLFAPTAGGLIAGWWGWRSTFMVLAVLGAILILVLSKALPETLPPDRRRSEGLRGAARGYRVLLRDRHFMALAVLPGLGMGALMSYVAGSPFVFQEEYGLGETQFALIFAVNGAGLVAGAQVNAALMRRVTPLGVIRVIAPTTAVLGVWLLLVALGGDHSTGGLVALLVPLFLMLTINSLLMPNASALALSQHGERAGSAAALVGALQAGVAGTISPVVGALGGDGIAMAAVMLTTVVVALVVIALATPAYRRP</sequence>
<organism evidence="11 12">
    <name type="scientific">Georgenia deserti</name>
    <dbReference type="NCBI Taxonomy" id="2093781"/>
    <lineage>
        <taxon>Bacteria</taxon>
        <taxon>Bacillati</taxon>
        <taxon>Actinomycetota</taxon>
        <taxon>Actinomycetes</taxon>
        <taxon>Micrococcales</taxon>
        <taxon>Bogoriellaceae</taxon>
        <taxon>Georgenia</taxon>
    </lineage>
</organism>
<reference evidence="12" key="1">
    <citation type="journal article" date="2019" name="Int. J. Syst. Evol. Microbiol.">
        <title>The Global Catalogue of Microorganisms (GCM) 10K type strain sequencing project: providing services to taxonomists for standard genome sequencing and annotation.</title>
        <authorList>
            <consortium name="The Broad Institute Genomics Platform"/>
            <consortium name="The Broad Institute Genome Sequencing Center for Infectious Disease"/>
            <person name="Wu L."/>
            <person name="Ma J."/>
        </authorList>
    </citation>
    <scope>NUCLEOTIDE SEQUENCE [LARGE SCALE GENOMIC DNA]</scope>
    <source>
        <strain evidence="12">JCM 17130</strain>
    </source>
</reference>
<feature type="transmembrane region" description="Helical" evidence="9">
    <location>
        <begin position="352"/>
        <end position="372"/>
    </location>
</feature>
<dbReference type="EMBL" id="JBHUEE010000001">
    <property type="protein sequence ID" value="MFD1716742.1"/>
    <property type="molecule type" value="Genomic_DNA"/>
</dbReference>
<evidence type="ECO:0000256" key="2">
    <source>
        <dbReference type="ARBA" id="ARBA00006236"/>
    </source>
</evidence>
<feature type="transmembrane region" description="Helical" evidence="9">
    <location>
        <begin position="140"/>
        <end position="166"/>
    </location>
</feature>
<evidence type="ECO:0000259" key="10">
    <source>
        <dbReference type="PROSITE" id="PS50850"/>
    </source>
</evidence>
<feature type="transmembrane region" description="Helical" evidence="9">
    <location>
        <begin position="378"/>
        <end position="402"/>
    </location>
</feature>
<keyword evidence="6 9" id="KW-0812">Transmembrane</keyword>
<dbReference type="InterPro" id="IPR004812">
    <property type="entry name" value="Efflux_drug-R_Bcr/CmlA"/>
</dbReference>
<dbReference type="CDD" id="cd17320">
    <property type="entry name" value="MFS_MdfA_MDR_like"/>
    <property type="match status" value="1"/>
</dbReference>
<gene>
    <name evidence="11" type="ORF">ACFSE6_02770</name>
</gene>
<dbReference type="RefSeq" id="WP_388002168.1">
    <property type="nucleotide sequence ID" value="NZ_JBHUEE010000001.1"/>
</dbReference>
<dbReference type="InterPro" id="IPR005829">
    <property type="entry name" value="Sugar_transporter_CS"/>
</dbReference>
<evidence type="ECO:0000256" key="4">
    <source>
        <dbReference type="ARBA" id="ARBA00022448"/>
    </source>
</evidence>
<comment type="similarity">
    <text evidence="2">Belongs to the major facilitator superfamily. Bcr/CmlA family.</text>
</comment>